<keyword evidence="8" id="KW-1185">Reference proteome</keyword>
<evidence type="ECO:0000256" key="4">
    <source>
        <dbReference type="PROSITE-ProRule" id="PRU00134"/>
    </source>
</evidence>
<evidence type="ECO:0000256" key="2">
    <source>
        <dbReference type="ARBA" id="ARBA00022771"/>
    </source>
</evidence>
<dbReference type="InterPro" id="IPR002893">
    <property type="entry name" value="Znf_MYND"/>
</dbReference>
<feature type="domain" description="MYND-type" evidence="6">
    <location>
        <begin position="707"/>
        <end position="747"/>
    </location>
</feature>
<feature type="compositionally biased region" description="Low complexity" evidence="5">
    <location>
        <begin position="1"/>
        <end position="14"/>
    </location>
</feature>
<dbReference type="Proteomes" id="UP000247498">
    <property type="component" value="Unassembled WGS sequence"/>
</dbReference>
<evidence type="ECO:0000256" key="1">
    <source>
        <dbReference type="ARBA" id="ARBA00022723"/>
    </source>
</evidence>
<evidence type="ECO:0000256" key="3">
    <source>
        <dbReference type="ARBA" id="ARBA00022833"/>
    </source>
</evidence>
<feature type="region of interest" description="Disordered" evidence="5">
    <location>
        <begin position="1"/>
        <end position="21"/>
    </location>
</feature>
<feature type="region of interest" description="Disordered" evidence="5">
    <location>
        <begin position="637"/>
        <end position="698"/>
    </location>
</feature>
<dbReference type="Gene3D" id="1.25.10.10">
    <property type="entry name" value="Leucine-rich Repeat Variant"/>
    <property type="match status" value="1"/>
</dbReference>
<feature type="compositionally biased region" description="Gly residues" evidence="5">
    <location>
        <begin position="662"/>
        <end position="673"/>
    </location>
</feature>
<proteinExistence type="predicted"/>
<dbReference type="InterPro" id="IPR011989">
    <property type="entry name" value="ARM-like"/>
</dbReference>
<dbReference type="SUPFAM" id="SSF144232">
    <property type="entry name" value="HIT/MYND zinc finger-like"/>
    <property type="match status" value="1"/>
</dbReference>
<comment type="caution">
    <text evidence="7">The sequence shown here is derived from an EMBL/GenBank/DDBJ whole genome shotgun (WGS) entry which is preliminary data.</text>
</comment>
<dbReference type="AlphaFoldDB" id="A0A2V0P5P9"/>
<keyword evidence="1" id="KW-0479">Metal-binding</keyword>
<accession>A0A2V0P5P9</accession>
<dbReference type="OrthoDB" id="537460at2759"/>
<keyword evidence="3" id="KW-0862">Zinc</keyword>
<organism evidence="7 8">
    <name type="scientific">Raphidocelis subcapitata</name>
    <dbReference type="NCBI Taxonomy" id="307507"/>
    <lineage>
        <taxon>Eukaryota</taxon>
        <taxon>Viridiplantae</taxon>
        <taxon>Chlorophyta</taxon>
        <taxon>core chlorophytes</taxon>
        <taxon>Chlorophyceae</taxon>
        <taxon>CS clade</taxon>
        <taxon>Sphaeropleales</taxon>
        <taxon>Selenastraceae</taxon>
        <taxon>Raphidocelis</taxon>
    </lineage>
</organism>
<evidence type="ECO:0000313" key="7">
    <source>
        <dbReference type="EMBL" id="GBF94899.1"/>
    </source>
</evidence>
<evidence type="ECO:0000259" key="6">
    <source>
        <dbReference type="PROSITE" id="PS50865"/>
    </source>
</evidence>
<reference evidence="7 8" key="1">
    <citation type="journal article" date="2018" name="Sci. Rep.">
        <title>Raphidocelis subcapitata (=Pseudokirchneriella subcapitata) provides an insight into genome evolution and environmental adaptations in the Sphaeropleales.</title>
        <authorList>
            <person name="Suzuki S."/>
            <person name="Yamaguchi H."/>
            <person name="Nakajima N."/>
            <person name="Kawachi M."/>
        </authorList>
    </citation>
    <scope>NUCLEOTIDE SEQUENCE [LARGE SCALE GENOMIC DNA]</scope>
    <source>
        <strain evidence="7 8">NIES-35</strain>
    </source>
</reference>
<dbReference type="GO" id="GO:0008270">
    <property type="term" value="F:zinc ion binding"/>
    <property type="evidence" value="ECO:0007669"/>
    <property type="project" value="UniProtKB-KW"/>
</dbReference>
<dbReference type="PROSITE" id="PS01360">
    <property type="entry name" value="ZF_MYND_1"/>
    <property type="match status" value="1"/>
</dbReference>
<dbReference type="Pfam" id="PF01753">
    <property type="entry name" value="zf-MYND"/>
    <property type="match status" value="1"/>
</dbReference>
<protein>
    <recommendedName>
        <fullName evidence="6">MYND-type domain-containing protein</fullName>
    </recommendedName>
</protein>
<dbReference type="InParanoid" id="A0A2V0P5P9"/>
<keyword evidence="2 4" id="KW-0863">Zinc-finger</keyword>
<dbReference type="EMBL" id="BDRX01000057">
    <property type="protein sequence ID" value="GBF94899.1"/>
    <property type="molecule type" value="Genomic_DNA"/>
</dbReference>
<name>A0A2V0P5P9_9CHLO</name>
<dbReference type="InterPro" id="IPR016024">
    <property type="entry name" value="ARM-type_fold"/>
</dbReference>
<gene>
    <name evidence="7" type="ORF">Rsub_08142</name>
</gene>
<dbReference type="SUPFAM" id="SSF48371">
    <property type="entry name" value="ARM repeat"/>
    <property type="match status" value="1"/>
</dbReference>
<evidence type="ECO:0000313" key="8">
    <source>
        <dbReference type="Proteomes" id="UP000247498"/>
    </source>
</evidence>
<dbReference type="Gene3D" id="6.10.140.2220">
    <property type="match status" value="1"/>
</dbReference>
<dbReference type="STRING" id="307507.A0A2V0P5P9"/>
<evidence type="ECO:0000256" key="5">
    <source>
        <dbReference type="SAM" id="MobiDB-lite"/>
    </source>
</evidence>
<dbReference type="PROSITE" id="PS50865">
    <property type="entry name" value="ZF_MYND_2"/>
    <property type="match status" value="1"/>
</dbReference>
<sequence length="763" mass="75934">MADNTAAARSSSSSSGGGGGDAQDLAAALRDLGAALSLKAQSGLAPEVQELTRSWGLRSQALLDAADGMEGVLEGAAAAAAAELLQPLLNEAFLIAHPDLYRLTVRSVKIVFNSFSSEGLPCILGPVGASLLALFLNRQLTQVARSVAAAPLLDLLDRPGCAAALLAAPAAKGAVKALIAVAKHEGAQNQSEAFYMLAQLFGADAAAAERAASALCPLAVERLRSGTAAGAASVATAVALAGPARLLSSVAGLAAPDAVRARAATTPGLAGAVADLLVALGSEEWIAAREVLGAPCDGVEVEMLMVLGALMAQTRGAHAPTFEALTSRGALPRVLALLRSPLEPLRRSAAFCIASIASEERGRHALFKAPRAAVELVAVLRRAHADGEDPATIQLSAAIALVEMIRHSEGPRVAEALARAAAAEGSAGSLLGALAGLVAQSVSGNGCPKMTWSMCSCAAVLLHRIILFATAEQLRVLRRAPLAEPCVRALLYWVPQASDGQMAAAGDLVVVVAVLAGFDIWGESDEDADPGPLPPPATADTAAARAALQGAPGLEGVLQRCLDWKLGHDPEDFFATTLVAAANWLLGLPDAKAAATAAAAAAAPAAAGPAPVDPAAAPAPAAAALLAPPLVAGERTAMQQPGPWAGGSGSGAHGSSSSGAHGSSGSGAHGSSGSGAHDSSGSGAHGGSSGSSASGSGAEAAARPRACGGCGNSTPEAPLLRCVGCKSQYYCGEPCALSHWPSHRAACKAARKAAARRSQPRSA</sequence>